<proteinExistence type="predicted"/>
<sequence>MSLSKAQNMKCENLDAEGKMLDGNSRIMIGNEVTIERISLTEPEDAKLTHNHAVSPMRRFLTERPRKTKESEQQFQERLLESERIKWPGLYENPMPHGWKLLRGK</sequence>
<evidence type="ECO:0000313" key="1">
    <source>
        <dbReference type="EMBL" id="KAK6360258.1"/>
    </source>
</evidence>
<evidence type="ECO:0000313" key="2">
    <source>
        <dbReference type="Proteomes" id="UP001373714"/>
    </source>
</evidence>
<gene>
    <name evidence="1" type="ORF">TWF730_006406</name>
</gene>
<dbReference type="Proteomes" id="UP001373714">
    <property type="component" value="Unassembled WGS sequence"/>
</dbReference>
<dbReference type="AlphaFoldDB" id="A0AAV9VGN6"/>
<comment type="caution">
    <text evidence="1">The sequence shown here is derived from an EMBL/GenBank/DDBJ whole genome shotgun (WGS) entry which is preliminary data.</text>
</comment>
<organism evidence="1 2">
    <name type="scientific">Orbilia blumenaviensis</name>
    <dbReference type="NCBI Taxonomy" id="1796055"/>
    <lineage>
        <taxon>Eukaryota</taxon>
        <taxon>Fungi</taxon>
        <taxon>Dikarya</taxon>
        <taxon>Ascomycota</taxon>
        <taxon>Pezizomycotina</taxon>
        <taxon>Orbiliomycetes</taxon>
        <taxon>Orbiliales</taxon>
        <taxon>Orbiliaceae</taxon>
        <taxon>Orbilia</taxon>
    </lineage>
</organism>
<protein>
    <submittedName>
        <fullName evidence="1">Uncharacterized protein</fullName>
    </submittedName>
</protein>
<dbReference type="EMBL" id="JAVHNS010000003">
    <property type="protein sequence ID" value="KAK6360258.1"/>
    <property type="molecule type" value="Genomic_DNA"/>
</dbReference>
<name>A0AAV9VGN6_9PEZI</name>
<reference evidence="1 2" key="1">
    <citation type="submission" date="2019-10" db="EMBL/GenBank/DDBJ databases">
        <authorList>
            <person name="Palmer J.M."/>
        </authorList>
    </citation>
    <scope>NUCLEOTIDE SEQUENCE [LARGE SCALE GENOMIC DNA]</scope>
    <source>
        <strain evidence="1 2">TWF730</strain>
    </source>
</reference>
<accession>A0AAV9VGN6</accession>
<keyword evidence="2" id="KW-1185">Reference proteome</keyword>